<accession>A0A392TPF1</accession>
<feature type="non-terminal residue" evidence="1">
    <location>
        <position position="1"/>
    </location>
</feature>
<keyword evidence="2" id="KW-1185">Reference proteome</keyword>
<protein>
    <submittedName>
        <fullName evidence="1">Zinc finger CCCH domain-containing protein</fullName>
    </submittedName>
</protein>
<dbReference type="Proteomes" id="UP000265520">
    <property type="component" value="Unassembled WGS sequence"/>
</dbReference>
<dbReference type="EMBL" id="LXQA010605128">
    <property type="protein sequence ID" value="MCI61725.1"/>
    <property type="molecule type" value="Genomic_DNA"/>
</dbReference>
<comment type="caution">
    <text evidence="1">The sequence shown here is derived from an EMBL/GenBank/DDBJ whole genome shotgun (WGS) entry which is preliminary data.</text>
</comment>
<sequence length="39" mass="4348">YRNLIANMDANQTVKEWQTVTVAVPVKATINDVIELSDS</sequence>
<reference evidence="1 2" key="1">
    <citation type="journal article" date="2018" name="Front. Plant Sci.">
        <title>Red Clover (Trifolium pratense) and Zigzag Clover (T. medium) - A Picture of Genomic Similarities and Differences.</title>
        <authorList>
            <person name="Dluhosova J."/>
            <person name="Istvanek J."/>
            <person name="Nedelnik J."/>
            <person name="Repkova J."/>
        </authorList>
    </citation>
    <scope>NUCLEOTIDE SEQUENCE [LARGE SCALE GENOMIC DNA]</scope>
    <source>
        <strain evidence="2">cv. 10/8</strain>
        <tissue evidence="1">Leaf</tissue>
    </source>
</reference>
<proteinExistence type="predicted"/>
<organism evidence="1 2">
    <name type="scientific">Trifolium medium</name>
    <dbReference type="NCBI Taxonomy" id="97028"/>
    <lineage>
        <taxon>Eukaryota</taxon>
        <taxon>Viridiplantae</taxon>
        <taxon>Streptophyta</taxon>
        <taxon>Embryophyta</taxon>
        <taxon>Tracheophyta</taxon>
        <taxon>Spermatophyta</taxon>
        <taxon>Magnoliopsida</taxon>
        <taxon>eudicotyledons</taxon>
        <taxon>Gunneridae</taxon>
        <taxon>Pentapetalae</taxon>
        <taxon>rosids</taxon>
        <taxon>fabids</taxon>
        <taxon>Fabales</taxon>
        <taxon>Fabaceae</taxon>
        <taxon>Papilionoideae</taxon>
        <taxon>50 kb inversion clade</taxon>
        <taxon>NPAAA clade</taxon>
        <taxon>Hologalegina</taxon>
        <taxon>IRL clade</taxon>
        <taxon>Trifolieae</taxon>
        <taxon>Trifolium</taxon>
    </lineage>
</organism>
<feature type="non-terminal residue" evidence="1">
    <location>
        <position position="39"/>
    </location>
</feature>
<dbReference type="AlphaFoldDB" id="A0A392TPF1"/>
<evidence type="ECO:0000313" key="2">
    <source>
        <dbReference type="Proteomes" id="UP000265520"/>
    </source>
</evidence>
<name>A0A392TPF1_9FABA</name>
<evidence type="ECO:0000313" key="1">
    <source>
        <dbReference type="EMBL" id="MCI61725.1"/>
    </source>
</evidence>